<keyword evidence="3 9" id="KW-1003">Cell membrane</keyword>
<dbReference type="GO" id="GO:0006605">
    <property type="term" value="P:protein targeting"/>
    <property type="evidence" value="ECO:0007669"/>
    <property type="project" value="UniProtKB-UniRule"/>
</dbReference>
<evidence type="ECO:0000256" key="3">
    <source>
        <dbReference type="ARBA" id="ARBA00022475"/>
    </source>
</evidence>
<dbReference type="Proteomes" id="UP000216361">
    <property type="component" value="Unassembled WGS sequence"/>
</dbReference>
<dbReference type="Gene3D" id="1.20.1640.10">
    <property type="entry name" value="Multidrug efflux transporter AcrB transmembrane domain"/>
    <property type="match status" value="1"/>
</dbReference>
<dbReference type="InterPro" id="IPR048634">
    <property type="entry name" value="SecD_SecF_C"/>
</dbReference>
<feature type="transmembrane region" description="Helical" evidence="9">
    <location>
        <begin position="245"/>
        <end position="263"/>
    </location>
</feature>
<dbReference type="InterPro" id="IPR005665">
    <property type="entry name" value="SecF_bac"/>
</dbReference>
<feature type="transmembrane region" description="Helical" evidence="9">
    <location>
        <begin position="138"/>
        <end position="159"/>
    </location>
</feature>
<dbReference type="Pfam" id="PF02355">
    <property type="entry name" value="SecD_SecF_C"/>
    <property type="match status" value="1"/>
</dbReference>
<dbReference type="RefSeq" id="WP_094408869.1">
    <property type="nucleotide sequence ID" value="NZ_BMJZ01000001.1"/>
</dbReference>
<reference evidence="11 12" key="1">
    <citation type="submission" date="2017-07" db="EMBL/GenBank/DDBJ databases">
        <title>Elstera cyanobacteriorum sp. nov., a novel bacterium isolated from cyanobacterial aggregates in a eutrophic lake.</title>
        <authorList>
            <person name="Cai H."/>
        </authorList>
    </citation>
    <scope>NUCLEOTIDE SEQUENCE [LARGE SCALE GENOMIC DNA]</scope>
    <source>
        <strain evidence="11 12">TH019</strain>
    </source>
</reference>
<dbReference type="GO" id="GO:0005886">
    <property type="term" value="C:plasma membrane"/>
    <property type="evidence" value="ECO:0007669"/>
    <property type="project" value="UniProtKB-SubCell"/>
</dbReference>
<keyword evidence="6 9" id="KW-1133">Transmembrane helix</keyword>
<dbReference type="PANTHER" id="PTHR30081">
    <property type="entry name" value="PROTEIN-EXPORT MEMBRANE PROTEIN SEC"/>
    <property type="match status" value="1"/>
</dbReference>
<dbReference type="InterPro" id="IPR022645">
    <property type="entry name" value="SecD/SecF_bac"/>
</dbReference>
<evidence type="ECO:0000256" key="6">
    <source>
        <dbReference type="ARBA" id="ARBA00022989"/>
    </source>
</evidence>
<dbReference type="InterPro" id="IPR022813">
    <property type="entry name" value="SecD/SecF_arch_bac"/>
</dbReference>
<dbReference type="NCBIfam" id="TIGR00966">
    <property type="entry name" value="transloc_SecF"/>
    <property type="match status" value="1"/>
</dbReference>
<feature type="transmembrane region" description="Helical" evidence="9">
    <location>
        <begin position="166"/>
        <end position="187"/>
    </location>
</feature>
<dbReference type="NCBIfam" id="TIGR00916">
    <property type="entry name" value="2A0604s01"/>
    <property type="match status" value="1"/>
</dbReference>
<gene>
    <name evidence="9 11" type="primary">secF</name>
    <name evidence="11" type="ORF">CHR90_10050</name>
</gene>
<proteinExistence type="inferred from homology"/>
<evidence type="ECO:0000256" key="7">
    <source>
        <dbReference type="ARBA" id="ARBA00023010"/>
    </source>
</evidence>
<comment type="function">
    <text evidence="9">Part of the Sec protein translocase complex. Interacts with the SecYEG preprotein conducting channel. SecDF uses the proton motive force (PMF) to complete protein translocation after the ATP-dependent function of SecA.</text>
</comment>
<comment type="caution">
    <text evidence="11">The sequence shown here is derived from an EMBL/GenBank/DDBJ whole genome shotgun (WGS) entry which is preliminary data.</text>
</comment>
<dbReference type="InterPro" id="IPR022646">
    <property type="entry name" value="SecD/SecF_CS"/>
</dbReference>
<accession>A0A255XNQ5</accession>
<dbReference type="InterPro" id="IPR055344">
    <property type="entry name" value="SecD_SecF_C_bact"/>
</dbReference>
<dbReference type="PRINTS" id="PR01755">
    <property type="entry name" value="SECFTRNLCASE"/>
</dbReference>
<evidence type="ECO:0000256" key="9">
    <source>
        <dbReference type="HAMAP-Rule" id="MF_01464"/>
    </source>
</evidence>
<comment type="similarity">
    <text evidence="9">Belongs to the SecD/SecF family. SecF subfamily.</text>
</comment>
<keyword evidence="12" id="KW-1185">Reference proteome</keyword>
<organism evidence="11 12">
    <name type="scientific">Elstera cyanobacteriorum</name>
    <dbReference type="NCBI Taxonomy" id="2022747"/>
    <lineage>
        <taxon>Bacteria</taxon>
        <taxon>Pseudomonadati</taxon>
        <taxon>Pseudomonadota</taxon>
        <taxon>Alphaproteobacteria</taxon>
        <taxon>Rhodospirillales</taxon>
        <taxon>Rhodospirillaceae</taxon>
        <taxon>Elstera</taxon>
    </lineage>
</organism>
<dbReference type="EMBL" id="NOXS01000032">
    <property type="protein sequence ID" value="OYQ18606.1"/>
    <property type="molecule type" value="Genomic_DNA"/>
</dbReference>
<evidence type="ECO:0000256" key="2">
    <source>
        <dbReference type="ARBA" id="ARBA00022448"/>
    </source>
</evidence>
<dbReference type="GO" id="GO:0065002">
    <property type="term" value="P:intracellular protein transmembrane transport"/>
    <property type="evidence" value="ECO:0007669"/>
    <property type="project" value="UniProtKB-UniRule"/>
</dbReference>
<keyword evidence="5 9" id="KW-0653">Protein transport</keyword>
<dbReference type="SUPFAM" id="SSF82866">
    <property type="entry name" value="Multidrug efflux transporter AcrB transmembrane domain"/>
    <property type="match status" value="1"/>
</dbReference>
<dbReference type="GO" id="GO:0043952">
    <property type="term" value="P:protein transport by the Sec complex"/>
    <property type="evidence" value="ECO:0007669"/>
    <property type="project" value="UniProtKB-UniRule"/>
</dbReference>
<evidence type="ECO:0000256" key="4">
    <source>
        <dbReference type="ARBA" id="ARBA00022692"/>
    </source>
</evidence>
<dbReference type="Pfam" id="PF07549">
    <property type="entry name" value="Sec_GG"/>
    <property type="match status" value="1"/>
</dbReference>
<evidence type="ECO:0000259" key="10">
    <source>
        <dbReference type="Pfam" id="PF02355"/>
    </source>
</evidence>
<feature type="domain" description="Protein export membrane protein SecD/SecF C-terminal" evidence="10">
    <location>
        <begin position="112"/>
        <end position="297"/>
    </location>
</feature>
<dbReference type="OrthoDB" id="9774769at2"/>
<sequence length="318" mass="34625">MYYVRLVPDGTRIQFMRGRIAGLVVSAILSVLSVILYFAPGVNLGVDFRGGIAVEAKFTQPADFGAIRGVLDPLNLGHIGLQEIGSPVDVSLAIERQPGDEEAQQRAVNAVRQKLTEAYPGVTFQRVEAVGAAVSGELFTNGMIALGLSLFAMLAYIWFRFEWQFGIGAVVTLVLDVTKTVGFYVLFNLEFNLSSIAAILAIMGYSINDKVVVYDRVRENLRKYKAMPLRELIDLSINETLNRTIGTSMASFLSAMPLIIFGGEALREFSLVMLFGIFIATSSSIFIAAPILLFLGENRLRRGTAPVEGDKTAETPAG</sequence>
<keyword evidence="8 9" id="KW-0472">Membrane</keyword>
<protein>
    <recommendedName>
        <fullName evidence="9">Protein-export membrane protein SecF</fullName>
    </recommendedName>
</protein>
<evidence type="ECO:0000256" key="8">
    <source>
        <dbReference type="ARBA" id="ARBA00023136"/>
    </source>
</evidence>
<comment type="subcellular location">
    <subcellularLocation>
        <location evidence="1 9">Cell membrane</location>
        <topology evidence="1 9">Multi-pass membrane protein</topology>
    </subcellularLocation>
</comment>
<evidence type="ECO:0000313" key="12">
    <source>
        <dbReference type="Proteomes" id="UP000216361"/>
    </source>
</evidence>
<evidence type="ECO:0000313" key="11">
    <source>
        <dbReference type="EMBL" id="OYQ18606.1"/>
    </source>
</evidence>
<comment type="subunit">
    <text evidence="9">Forms a complex with SecD. Part of the essential Sec protein translocation apparatus which comprises SecA, SecYEG and auxiliary proteins SecDF-YajC and YidC.</text>
</comment>
<feature type="transmembrane region" description="Helical" evidence="9">
    <location>
        <begin position="269"/>
        <end position="295"/>
    </location>
</feature>
<evidence type="ECO:0000256" key="1">
    <source>
        <dbReference type="ARBA" id="ARBA00004651"/>
    </source>
</evidence>
<feature type="transmembrane region" description="Helical" evidence="9">
    <location>
        <begin position="193"/>
        <end position="213"/>
    </location>
</feature>
<dbReference type="AlphaFoldDB" id="A0A255XNQ5"/>
<dbReference type="GO" id="GO:0015450">
    <property type="term" value="F:protein-transporting ATPase activity"/>
    <property type="evidence" value="ECO:0007669"/>
    <property type="project" value="InterPro"/>
</dbReference>
<keyword evidence="7 9" id="KW-0811">Translocation</keyword>
<dbReference type="PANTHER" id="PTHR30081:SF8">
    <property type="entry name" value="PROTEIN TRANSLOCASE SUBUNIT SECF"/>
    <property type="match status" value="1"/>
</dbReference>
<name>A0A255XNQ5_9PROT</name>
<keyword evidence="4 9" id="KW-0812">Transmembrane</keyword>
<dbReference type="HAMAP" id="MF_01464_B">
    <property type="entry name" value="SecF_B"/>
    <property type="match status" value="1"/>
</dbReference>
<evidence type="ECO:0000256" key="5">
    <source>
        <dbReference type="ARBA" id="ARBA00022927"/>
    </source>
</evidence>
<feature type="transmembrane region" description="Helical" evidence="9">
    <location>
        <begin position="20"/>
        <end position="39"/>
    </location>
</feature>
<keyword evidence="2 9" id="KW-0813">Transport</keyword>